<comment type="caution">
    <text evidence="3">The sequence shown here is derived from an EMBL/GenBank/DDBJ whole genome shotgun (WGS) entry which is preliminary data.</text>
</comment>
<dbReference type="PANTHER" id="PTHR30273">
    <property type="entry name" value="PERIPLASMIC SIGNAL SENSOR AND SIGMA FACTOR ACTIVATOR FECR-RELATED"/>
    <property type="match status" value="1"/>
</dbReference>
<dbReference type="PANTHER" id="PTHR30273:SF2">
    <property type="entry name" value="PROTEIN FECR"/>
    <property type="match status" value="1"/>
</dbReference>
<organism evidence="3 4">
    <name type="scientific">Herminiimonas aquatilis</name>
    <dbReference type="NCBI Taxonomy" id="345342"/>
    <lineage>
        <taxon>Bacteria</taxon>
        <taxon>Pseudomonadati</taxon>
        <taxon>Pseudomonadota</taxon>
        <taxon>Betaproteobacteria</taxon>
        <taxon>Burkholderiales</taxon>
        <taxon>Oxalobacteraceae</taxon>
        <taxon>Herminiimonas</taxon>
    </lineage>
</organism>
<keyword evidence="4" id="KW-1185">Reference proteome</keyword>
<dbReference type="InterPro" id="IPR006860">
    <property type="entry name" value="FecR"/>
</dbReference>
<dbReference type="Pfam" id="PF04773">
    <property type="entry name" value="FecR"/>
    <property type="match status" value="1"/>
</dbReference>
<dbReference type="Proteomes" id="UP001596379">
    <property type="component" value="Unassembled WGS sequence"/>
</dbReference>
<dbReference type="InterPro" id="IPR032623">
    <property type="entry name" value="FecR_N"/>
</dbReference>
<proteinExistence type="predicted"/>
<dbReference type="EMBL" id="JBHTCC010000001">
    <property type="protein sequence ID" value="MFC7298279.1"/>
    <property type="molecule type" value="Genomic_DNA"/>
</dbReference>
<feature type="domain" description="FecR protein" evidence="1">
    <location>
        <begin position="125"/>
        <end position="223"/>
    </location>
</feature>
<gene>
    <name evidence="3" type="ORF">ACFQO0_07505</name>
</gene>
<dbReference type="InterPro" id="IPR012373">
    <property type="entry name" value="Ferrdict_sens_TM"/>
</dbReference>
<evidence type="ECO:0000259" key="1">
    <source>
        <dbReference type="Pfam" id="PF04773"/>
    </source>
</evidence>
<dbReference type="Gene3D" id="2.60.120.1440">
    <property type="match status" value="1"/>
</dbReference>
<name>A0ABW2J478_9BURK</name>
<sequence length="344" mass="38202">MSIFSTFAHADTRQTATSERSLDRRVAMQAAEWFILFESSEASAAEVEKFERWRNSDVEHERAWRRAQHVSHRAGMVPAQIGSPILRRPVQRRDAIKALAILMVAAPTGWLAYNELSRRNSANHYATNTGEQRAITLADGTKIQLNTSTEIDVAYDQSRRLVILHGGEILIETALDPLAFATVMSRPFMVNTKQGDIRAIGTRFVVRQDDGRSRVSVLQGAVELKPVHNAGLIQRVDAGEQSGLMVDGVDQKTELDANASLWVRGVLAVDDMRLDTFAAELSRYRSGVIRCDPAVAGLRITGAFQLADTDAALENVAQLLPVQIHFRTRYWATIVPAENKSKNL</sequence>
<evidence type="ECO:0000259" key="2">
    <source>
        <dbReference type="Pfam" id="PF16220"/>
    </source>
</evidence>
<dbReference type="Pfam" id="PF16220">
    <property type="entry name" value="DUF4880"/>
    <property type="match status" value="1"/>
</dbReference>
<accession>A0ABW2J478</accession>
<evidence type="ECO:0000313" key="3">
    <source>
        <dbReference type="EMBL" id="MFC7298279.1"/>
    </source>
</evidence>
<feature type="domain" description="FecR N-terminal" evidence="2">
    <location>
        <begin position="29"/>
        <end position="69"/>
    </location>
</feature>
<evidence type="ECO:0000313" key="4">
    <source>
        <dbReference type="Proteomes" id="UP001596379"/>
    </source>
</evidence>
<dbReference type="RefSeq" id="WP_382233391.1">
    <property type="nucleotide sequence ID" value="NZ_JBHTCC010000001.1"/>
</dbReference>
<dbReference type="PIRSF" id="PIRSF018266">
    <property type="entry name" value="FecR"/>
    <property type="match status" value="1"/>
</dbReference>
<reference evidence="4" key="1">
    <citation type="journal article" date="2019" name="Int. J. Syst. Evol. Microbiol.">
        <title>The Global Catalogue of Microorganisms (GCM) 10K type strain sequencing project: providing services to taxonomists for standard genome sequencing and annotation.</title>
        <authorList>
            <consortium name="The Broad Institute Genomics Platform"/>
            <consortium name="The Broad Institute Genome Sequencing Center for Infectious Disease"/>
            <person name="Wu L."/>
            <person name="Ma J."/>
        </authorList>
    </citation>
    <scope>NUCLEOTIDE SEQUENCE [LARGE SCALE GENOMIC DNA]</scope>
    <source>
        <strain evidence="4">CCUG 36956</strain>
    </source>
</reference>
<protein>
    <submittedName>
        <fullName evidence="3">FecR domain-containing protein</fullName>
    </submittedName>
</protein>